<gene>
    <name evidence="2" type="ORF">Q664_42240</name>
</gene>
<name>A0A084SIK1_9BACT</name>
<dbReference type="AlphaFoldDB" id="A0A084SIK1"/>
<accession>A0A084SIK1</accession>
<evidence type="ECO:0000313" key="2">
    <source>
        <dbReference type="EMBL" id="KFA88286.1"/>
    </source>
</evidence>
<dbReference type="InterPro" id="IPR029038">
    <property type="entry name" value="MetRS_Zn"/>
</dbReference>
<organism evidence="2 3">
    <name type="scientific">Archangium violaceum Cb vi76</name>
    <dbReference type="NCBI Taxonomy" id="1406225"/>
    <lineage>
        <taxon>Bacteria</taxon>
        <taxon>Pseudomonadati</taxon>
        <taxon>Myxococcota</taxon>
        <taxon>Myxococcia</taxon>
        <taxon>Myxococcales</taxon>
        <taxon>Cystobacterineae</taxon>
        <taxon>Archangiaceae</taxon>
        <taxon>Archangium</taxon>
    </lineage>
</organism>
<dbReference type="EMBL" id="JPMI01000298">
    <property type="protein sequence ID" value="KFA88286.1"/>
    <property type="molecule type" value="Genomic_DNA"/>
</dbReference>
<dbReference type="SUPFAM" id="SSF57770">
    <property type="entry name" value="Methionyl-tRNA synthetase (MetRS), Zn-domain"/>
    <property type="match status" value="1"/>
</dbReference>
<evidence type="ECO:0000256" key="1">
    <source>
        <dbReference type="SAM" id="MobiDB-lite"/>
    </source>
</evidence>
<sequence>MIICPMCEHQQAQGTECEVCGKKLFTTAPVAVPVTRLAELEQTQLAGGRAPVQTAAIPDLELTAQQAVREVAVQPVPELDTGRSAAAGNVMVAPVQDMDTGRAASDGLKTAAPTGPVVCRYCRNVQDIGNVCDRCGMRLPKARVARPEASASSGPPQAGERTACPKCHTPGYAGRACVTCSTMIPAAE</sequence>
<feature type="region of interest" description="Disordered" evidence="1">
    <location>
        <begin position="143"/>
        <end position="163"/>
    </location>
</feature>
<protein>
    <recommendedName>
        <fullName evidence="4">DZANK-type domain-containing protein</fullName>
    </recommendedName>
</protein>
<evidence type="ECO:0000313" key="3">
    <source>
        <dbReference type="Proteomes" id="UP000028547"/>
    </source>
</evidence>
<reference evidence="2 3" key="1">
    <citation type="submission" date="2014-07" db="EMBL/GenBank/DDBJ databases">
        <title>Draft Genome Sequence of Gephyronic Acid Producer, Cystobacter violaceus Strain Cb vi76.</title>
        <authorList>
            <person name="Stevens D.C."/>
            <person name="Young J."/>
            <person name="Carmichael R."/>
            <person name="Tan J."/>
            <person name="Taylor R.E."/>
        </authorList>
    </citation>
    <scope>NUCLEOTIDE SEQUENCE [LARGE SCALE GENOMIC DNA]</scope>
    <source>
        <strain evidence="2 3">Cb vi76</strain>
    </source>
</reference>
<proteinExistence type="predicted"/>
<comment type="caution">
    <text evidence="2">The sequence shown here is derived from an EMBL/GenBank/DDBJ whole genome shotgun (WGS) entry which is preliminary data.</text>
</comment>
<dbReference type="RefSeq" id="WP_043409233.1">
    <property type="nucleotide sequence ID" value="NZ_JPMI01000298.1"/>
</dbReference>
<dbReference type="Proteomes" id="UP000028547">
    <property type="component" value="Unassembled WGS sequence"/>
</dbReference>
<evidence type="ECO:0008006" key="4">
    <source>
        <dbReference type="Google" id="ProtNLM"/>
    </source>
</evidence>